<feature type="transmembrane region" description="Helical" evidence="6">
    <location>
        <begin position="266"/>
        <end position="285"/>
    </location>
</feature>
<dbReference type="InterPro" id="IPR036890">
    <property type="entry name" value="HATPase_C_sf"/>
</dbReference>
<dbReference type="Gene3D" id="6.10.340.10">
    <property type="match status" value="1"/>
</dbReference>
<dbReference type="EMBL" id="JACRTE010000003">
    <property type="protein sequence ID" value="MBC8595946.1"/>
    <property type="molecule type" value="Genomic_DNA"/>
</dbReference>
<keyword evidence="6" id="KW-0472">Membrane</keyword>
<dbReference type="SUPFAM" id="SSF55874">
    <property type="entry name" value="ATPase domain of HSP90 chaperone/DNA topoisomerase II/histidine kinase"/>
    <property type="match status" value="1"/>
</dbReference>
<keyword evidence="5" id="KW-0175">Coiled coil</keyword>
<dbReference type="InterPro" id="IPR050640">
    <property type="entry name" value="Bact_2-comp_sensor_kinase"/>
</dbReference>
<evidence type="ECO:0000313" key="9">
    <source>
        <dbReference type="Proteomes" id="UP000647416"/>
    </source>
</evidence>
<dbReference type="InterPro" id="IPR010559">
    <property type="entry name" value="Sig_transdc_His_kin_internal"/>
</dbReference>
<dbReference type="RefSeq" id="WP_262431525.1">
    <property type="nucleotide sequence ID" value="NZ_JACRTE010000003.1"/>
</dbReference>
<keyword evidence="9" id="KW-1185">Reference proteome</keyword>
<dbReference type="GO" id="GO:0000155">
    <property type="term" value="F:phosphorelay sensor kinase activity"/>
    <property type="evidence" value="ECO:0007669"/>
    <property type="project" value="InterPro"/>
</dbReference>
<dbReference type="Proteomes" id="UP000647416">
    <property type="component" value="Unassembled WGS sequence"/>
</dbReference>
<organism evidence="8 9">
    <name type="scientific">Qingrenia yutianensis</name>
    <dbReference type="NCBI Taxonomy" id="2763676"/>
    <lineage>
        <taxon>Bacteria</taxon>
        <taxon>Bacillati</taxon>
        <taxon>Bacillota</taxon>
        <taxon>Clostridia</taxon>
        <taxon>Eubacteriales</taxon>
        <taxon>Oscillospiraceae</taxon>
        <taxon>Qingrenia</taxon>
    </lineage>
</organism>
<name>A0A926F753_9FIRM</name>
<feature type="transmembrane region" description="Helical" evidence="6">
    <location>
        <begin position="12"/>
        <end position="32"/>
    </location>
</feature>
<dbReference type="PROSITE" id="PS50885">
    <property type="entry name" value="HAMP"/>
    <property type="match status" value="1"/>
</dbReference>
<reference evidence="8" key="1">
    <citation type="submission" date="2020-08" db="EMBL/GenBank/DDBJ databases">
        <title>Genome public.</title>
        <authorList>
            <person name="Liu C."/>
            <person name="Sun Q."/>
        </authorList>
    </citation>
    <scope>NUCLEOTIDE SEQUENCE</scope>
    <source>
        <strain evidence="8">NSJ-50</strain>
    </source>
</reference>
<dbReference type="Pfam" id="PF02518">
    <property type="entry name" value="HATPase_c"/>
    <property type="match status" value="1"/>
</dbReference>
<dbReference type="Gene3D" id="3.30.565.10">
    <property type="entry name" value="Histidine kinase-like ATPase, C-terminal domain"/>
    <property type="match status" value="1"/>
</dbReference>
<comment type="subcellular location">
    <subcellularLocation>
        <location evidence="1">Membrane</location>
    </subcellularLocation>
</comment>
<comment type="caution">
    <text evidence="8">The sequence shown here is derived from an EMBL/GenBank/DDBJ whole genome shotgun (WGS) entry which is preliminary data.</text>
</comment>
<dbReference type="Pfam" id="PF06580">
    <property type="entry name" value="His_kinase"/>
    <property type="match status" value="1"/>
</dbReference>
<evidence type="ECO:0000256" key="4">
    <source>
        <dbReference type="ARBA" id="ARBA00022777"/>
    </source>
</evidence>
<keyword evidence="3" id="KW-0808">Transferase</keyword>
<sequence>MKNLSFKTKLTVIYIICVFIPLLLMSIFYYNISVSRIEHQQNDNLNYDIEKSSTALSNQFDRIVFISDMLYCNDKLYKLLDLGKMTLSESLDASNQIEEFCTYFKSNTFINSVNIYSDNPNLLRGSALVKTGDIPSGSVWYNEYLKSNSGTAVISYYSPDYNSNVVSYIQRLDYIKTKNGSNFLKIDILEKEIYNVLEQNSNTSNLYFLKSDDGIIAGCDRTDGGYKNSLRLTGDFKVFEFSFPNGYKIAGSIDKSRTPNVFTSEVILFALIIIFSIILAFFALYKVIYPFTKKLGQLTVCTKNMINGTFELVPEENVGNDEIGILTRGMNGAVIRIKQLLKEVVEAKMRELEIEKEKSQAKFQALQSQINPHFMFNILEAVRMGCLVRKEGETAQIIKNMSAIFRWLIDWKDDLITVRDEMIFVNSYIRLQKYYYSDDVEVTMDIDKEAEDALLPKITLQVILENAFVHGVDKSIEKCSVDVKVKKIGQSVLLRVSDSGAGMSKKTVDAINKREFKTVTNRVGLQNVVNRLELYFNDKFEFYCTSEPYKETVFTIKIPFRKY</sequence>
<evidence type="ECO:0000256" key="6">
    <source>
        <dbReference type="SAM" id="Phobius"/>
    </source>
</evidence>
<gene>
    <name evidence="8" type="ORF">H8706_03560</name>
</gene>
<keyword evidence="4 8" id="KW-0418">Kinase</keyword>
<accession>A0A926F753</accession>
<dbReference type="InterPro" id="IPR003594">
    <property type="entry name" value="HATPase_dom"/>
</dbReference>
<keyword evidence="6" id="KW-0812">Transmembrane</keyword>
<dbReference type="PANTHER" id="PTHR34220">
    <property type="entry name" value="SENSOR HISTIDINE KINASE YPDA"/>
    <property type="match status" value="1"/>
</dbReference>
<evidence type="ECO:0000256" key="5">
    <source>
        <dbReference type="SAM" id="Coils"/>
    </source>
</evidence>
<feature type="domain" description="HAMP" evidence="7">
    <location>
        <begin position="289"/>
        <end position="342"/>
    </location>
</feature>
<evidence type="ECO:0000256" key="3">
    <source>
        <dbReference type="ARBA" id="ARBA00022679"/>
    </source>
</evidence>
<proteinExistence type="predicted"/>
<keyword evidence="2" id="KW-0597">Phosphoprotein</keyword>
<evidence type="ECO:0000256" key="2">
    <source>
        <dbReference type="ARBA" id="ARBA00022553"/>
    </source>
</evidence>
<evidence type="ECO:0000313" key="8">
    <source>
        <dbReference type="EMBL" id="MBC8595946.1"/>
    </source>
</evidence>
<dbReference type="AlphaFoldDB" id="A0A926F753"/>
<evidence type="ECO:0000256" key="1">
    <source>
        <dbReference type="ARBA" id="ARBA00004370"/>
    </source>
</evidence>
<dbReference type="InterPro" id="IPR003660">
    <property type="entry name" value="HAMP_dom"/>
</dbReference>
<dbReference type="GO" id="GO:0016020">
    <property type="term" value="C:membrane"/>
    <property type="evidence" value="ECO:0007669"/>
    <property type="project" value="UniProtKB-SubCell"/>
</dbReference>
<protein>
    <submittedName>
        <fullName evidence="8">Histidine kinase</fullName>
    </submittedName>
</protein>
<keyword evidence="6" id="KW-1133">Transmembrane helix</keyword>
<feature type="coiled-coil region" evidence="5">
    <location>
        <begin position="337"/>
        <end position="369"/>
    </location>
</feature>
<evidence type="ECO:0000259" key="7">
    <source>
        <dbReference type="PROSITE" id="PS50885"/>
    </source>
</evidence>
<dbReference type="PANTHER" id="PTHR34220:SF7">
    <property type="entry name" value="SENSOR HISTIDINE KINASE YPDA"/>
    <property type="match status" value="1"/>
</dbReference>